<feature type="transmembrane region" description="Helical" evidence="9">
    <location>
        <begin position="241"/>
        <end position="261"/>
    </location>
</feature>
<organism evidence="10 11">
    <name type="scientific">Branchiostoma lanceolatum</name>
    <name type="common">Common lancelet</name>
    <name type="synonym">Amphioxus lanceolatum</name>
    <dbReference type="NCBI Taxonomy" id="7740"/>
    <lineage>
        <taxon>Eukaryota</taxon>
        <taxon>Metazoa</taxon>
        <taxon>Chordata</taxon>
        <taxon>Cephalochordata</taxon>
        <taxon>Leptocardii</taxon>
        <taxon>Amphioxiformes</taxon>
        <taxon>Branchiostomatidae</taxon>
        <taxon>Branchiostoma</taxon>
    </lineage>
</organism>
<evidence type="ECO:0000256" key="4">
    <source>
        <dbReference type="ARBA" id="ARBA00022692"/>
    </source>
</evidence>
<dbReference type="FunFam" id="1.20.1080.10:FF:000019">
    <property type="entry name" value="AQuaPorin or aquaglyceroporin related"/>
    <property type="match status" value="1"/>
</dbReference>
<evidence type="ECO:0000313" key="11">
    <source>
        <dbReference type="Proteomes" id="UP000838412"/>
    </source>
</evidence>
<feature type="compositionally biased region" description="Polar residues" evidence="8">
    <location>
        <begin position="12"/>
        <end position="28"/>
    </location>
</feature>
<dbReference type="OrthoDB" id="3222at2759"/>
<feature type="transmembrane region" description="Helical" evidence="9">
    <location>
        <begin position="107"/>
        <end position="128"/>
    </location>
</feature>
<dbReference type="Pfam" id="PF00230">
    <property type="entry name" value="MIP"/>
    <property type="match status" value="1"/>
</dbReference>
<evidence type="ECO:0000256" key="5">
    <source>
        <dbReference type="ARBA" id="ARBA00022989"/>
    </source>
</evidence>
<dbReference type="InterPro" id="IPR000425">
    <property type="entry name" value="MIP"/>
</dbReference>
<dbReference type="Gene3D" id="1.20.1080.10">
    <property type="entry name" value="Glycerol uptake facilitator protein"/>
    <property type="match status" value="1"/>
</dbReference>
<dbReference type="InterPro" id="IPR034294">
    <property type="entry name" value="Aquaporin_transptr"/>
</dbReference>
<comment type="similarity">
    <text evidence="2 7">Belongs to the MIP/aquaporin (TC 1.A.8) family.</text>
</comment>
<keyword evidence="11" id="KW-1185">Reference proteome</keyword>
<keyword evidence="4 7" id="KW-0812">Transmembrane</keyword>
<dbReference type="PRINTS" id="PR00783">
    <property type="entry name" value="MINTRINSICP"/>
</dbReference>
<proteinExistence type="inferred from homology"/>
<accession>A0A8K0AH44</accession>
<name>A0A8K0AH44_BRALA</name>
<feature type="transmembrane region" description="Helical" evidence="9">
    <location>
        <begin position="201"/>
        <end position="221"/>
    </location>
</feature>
<keyword evidence="3 7" id="KW-0813">Transport</keyword>
<dbReference type="SUPFAM" id="SSF81338">
    <property type="entry name" value="Aquaporin-like"/>
    <property type="match status" value="1"/>
</dbReference>
<keyword evidence="6 9" id="KW-0472">Membrane</keyword>
<evidence type="ECO:0000256" key="1">
    <source>
        <dbReference type="ARBA" id="ARBA00004141"/>
    </source>
</evidence>
<feature type="transmembrane region" description="Helical" evidence="9">
    <location>
        <begin position="76"/>
        <end position="95"/>
    </location>
</feature>
<evidence type="ECO:0000256" key="7">
    <source>
        <dbReference type="RuleBase" id="RU000477"/>
    </source>
</evidence>
<evidence type="ECO:0000256" key="8">
    <source>
        <dbReference type="SAM" id="MobiDB-lite"/>
    </source>
</evidence>
<evidence type="ECO:0000256" key="6">
    <source>
        <dbReference type="ARBA" id="ARBA00023136"/>
    </source>
</evidence>
<dbReference type="Proteomes" id="UP000838412">
    <property type="component" value="Chromosome 9"/>
</dbReference>
<dbReference type="InterPro" id="IPR022357">
    <property type="entry name" value="MIP_CS"/>
</dbReference>
<feature type="transmembrane region" description="Helical" evidence="9">
    <location>
        <begin position="166"/>
        <end position="189"/>
    </location>
</feature>
<feature type="region of interest" description="Disordered" evidence="8">
    <location>
        <begin position="1"/>
        <end position="37"/>
    </location>
</feature>
<dbReference type="PANTHER" id="PTHR19139">
    <property type="entry name" value="AQUAPORIN TRANSPORTER"/>
    <property type="match status" value="1"/>
</dbReference>
<dbReference type="GO" id="GO:0015250">
    <property type="term" value="F:water channel activity"/>
    <property type="evidence" value="ECO:0007669"/>
    <property type="project" value="TreeGrafter"/>
</dbReference>
<comment type="subcellular location">
    <subcellularLocation>
        <location evidence="1">Membrane</location>
        <topology evidence="1">Multi-pass membrane protein</topology>
    </subcellularLocation>
</comment>
<dbReference type="AlphaFoldDB" id="A0A8K0AH44"/>
<gene>
    <name evidence="10" type="primary">AQP8</name>
    <name evidence="10" type="ORF">BLAG_LOCUS25021</name>
</gene>
<dbReference type="PANTHER" id="PTHR19139:SF284">
    <property type="entry name" value="AQUAPORIN"/>
    <property type="match status" value="1"/>
</dbReference>
<evidence type="ECO:0000256" key="2">
    <source>
        <dbReference type="ARBA" id="ARBA00006175"/>
    </source>
</evidence>
<dbReference type="InterPro" id="IPR023271">
    <property type="entry name" value="Aquaporin-like"/>
</dbReference>
<evidence type="ECO:0000256" key="3">
    <source>
        <dbReference type="ARBA" id="ARBA00022448"/>
    </source>
</evidence>
<keyword evidence="5 9" id="KW-1133">Transmembrane helix</keyword>
<evidence type="ECO:0000256" key="9">
    <source>
        <dbReference type="SAM" id="Phobius"/>
    </source>
</evidence>
<dbReference type="GO" id="GO:0005886">
    <property type="term" value="C:plasma membrane"/>
    <property type="evidence" value="ECO:0007669"/>
    <property type="project" value="TreeGrafter"/>
</dbReference>
<reference evidence="10" key="1">
    <citation type="submission" date="2022-01" db="EMBL/GenBank/DDBJ databases">
        <authorList>
            <person name="Braso-Vives M."/>
        </authorList>
    </citation>
    <scope>NUCLEOTIDE SEQUENCE</scope>
</reference>
<protein>
    <submittedName>
        <fullName evidence="10">AQP8 protein</fullName>
    </submittedName>
</protein>
<feature type="transmembrane region" description="Helical" evidence="9">
    <location>
        <begin position="49"/>
        <end position="70"/>
    </location>
</feature>
<evidence type="ECO:0000313" key="10">
    <source>
        <dbReference type="EMBL" id="CAH1273796.1"/>
    </source>
</evidence>
<dbReference type="EMBL" id="OV696694">
    <property type="protein sequence ID" value="CAH1273796.1"/>
    <property type="molecule type" value="Genomic_DNA"/>
</dbReference>
<dbReference type="PROSITE" id="PS00221">
    <property type="entry name" value="MIP"/>
    <property type="match status" value="1"/>
</dbReference>
<sequence length="293" mass="30026">MSDRRLERIPSGNGNMASESDSILTVNSPRGKKAEAPPSSWYEKYIQPCIAEFVGLIVFAFVGTMVTGYAGMGGPTWLVGIALAHGLTIALLIVGMGHISGGHFNPAVTLGVTLAGGIHPLLAGGYGISQLMGSMIGAAFTKAILPNVTYIQCNGGTHSIGAGVSVGGAILCESILTMTLVMTVIMSAVDSASKGKALPPLAIGLAVLTGILAGGPFSGASMNPARAFGPAVVSGVWKDHYVWWLGPMLGGLIAGGLYSALGSQATCVRQAEPAVTRQVTWEVLEVSDRETSL</sequence>